<feature type="compositionally biased region" description="Basic and acidic residues" evidence="1">
    <location>
        <begin position="1"/>
        <end position="19"/>
    </location>
</feature>
<organism evidence="2 3">
    <name type="scientific">Paramuricea clavata</name>
    <name type="common">Red gorgonian</name>
    <name type="synonym">Violescent sea-whip</name>
    <dbReference type="NCBI Taxonomy" id="317549"/>
    <lineage>
        <taxon>Eukaryota</taxon>
        <taxon>Metazoa</taxon>
        <taxon>Cnidaria</taxon>
        <taxon>Anthozoa</taxon>
        <taxon>Octocorallia</taxon>
        <taxon>Malacalcyonacea</taxon>
        <taxon>Plexauridae</taxon>
        <taxon>Paramuricea</taxon>
    </lineage>
</organism>
<comment type="caution">
    <text evidence="2">The sequence shown here is derived from an EMBL/GenBank/DDBJ whole genome shotgun (WGS) entry which is preliminary data.</text>
</comment>
<protein>
    <submittedName>
        <fullName evidence="2">Uncharacterized protein</fullName>
    </submittedName>
</protein>
<evidence type="ECO:0000313" key="3">
    <source>
        <dbReference type="Proteomes" id="UP001152795"/>
    </source>
</evidence>
<feature type="region of interest" description="Disordered" evidence="1">
    <location>
        <begin position="1"/>
        <end position="63"/>
    </location>
</feature>
<dbReference type="Proteomes" id="UP001152795">
    <property type="component" value="Unassembled WGS sequence"/>
</dbReference>
<feature type="non-terminal residue" evidence="2">
    <location>
        <position position="91"/>
    </location>
</feature>
<evidence type="ECO:0000313" key="2">
    <source>
        <dbReference type="EMBL" id="CAB4038833.1"/>
    </source>
</evidence>
<dbReference type="OrthoDB" id="71500at2759"/>
<accession>A0A7D9K1S6</accession>
<name>A0A7D9K1S6_PARCT</name>
<keyword evidence="3" id="KW-1185">Reference proteome</keyword>
<reference evidence="2" key="1">
    <citation type="submission" date="2020-04" db="EMBL/GenBank/DDBJ databases">
        <authorList>
            <person name="Alioto T."/>
            <person name="Alioto T."/>
            <person name="Gomez Garrido J."/>
        </authorList>
    </citation>
    <scope>NUCLEOTIDE SEQUENCE</scope>
    <source>
        <strain evidence="2">A484AB</strain>
    </source>
</reference>
<proteinExistence type="predicted"/>
<sequence>MSHVDKSERRRQNGQERDSNGNIGNGNTHKTRAERYRNNYTNNKKNISPKSSYKGLHRTNSQDQVRRLVEQEGRTARNLVTWSVPVSDERQ</sequence>
<gene>
    <name evidence="2" type="ORF">PACLA_8A089780</name>
</gene>
<evidence type="ECO:0000256" key="1">
    <source>
        <dbReference type="SAM" id="MobiDB-lite"/>
    </source>
</evidence>
<dbReference type="AlphaFoldDB" id="A0A7D9K1S6"/>
<dbReference type="EMBL" id="CACRXK020024647">
    <property type="protein sequence ID" value="CAB4038833.1"/>
    <property type="molecule type" value="Genomic_DNA"/>
</dbReference>